<dbReference type="NCBIfam" id="NF010479">
    <property type="entry name" value="PRK13904.1"/>
    <property type="match status" value="1"/>
</dbReference>
<evidence type="ECO:0000313" key="18">
    <source>
        <dbReference type="EMBL" id="SFV75904.1"/>
    </source>
</evidence>
<evidence type="ECO:0000256" key="5">
    <source>
        <dbReference type="ARBA" id="ARBA00012518"/>
    </source>
</evidence>
<keyword evidence="6" id="KW-0963">Cytoplasm</keyword>
<proteinExistence type="inferred from homology"/>
<evidence type="ECO:0000256" key="7">
    <source>
        <dbReference type="ARBA" id="ARBA00022618"/>
    </source>
</evidence>
<dbReference type="GO" id="GO:0050660">
    <property type="term" value="F:flavin adenine dinucleotide binding"/>
    <property type="evidence" value="ECO:0007669"/>
    <property type="project" value="InterPro"/>
</dbReference>
<keyword evidence="7" id="KW-0132">Cell division</keyword>
<dbReference type="SUPFAM" id="SSF56176">
    <property type="entry name" value="FAD-binding/transporter-associated domain-like"/>
    <property type="match status" value="1"/>
</dbReference>
<evidence type="ECO:0000256" key="8">
    <source>
        <dbReference type="ARBA" id="ARBA00022630"/>
    </source>
</evidence>
<comment type="pathway">
    <text evidence="4">Cell wall biogenesis; peptidoglycan biosynthesis.</text>
</comment>
<keyword evidence="8" id="KW-0285">Flavoprotein</keyword>
<dbReference type="InterPro" id="IPR003170">
    <property type="entry name" value="MurB"/>
</dbReference>
<dbReference type="Pfam" id="PF02873">
    <property type="entry name" value="MurB_C"/>
    <property type="match status" value="1"/>
</dbReference>
<dbReference type="EC" id="1.3.1.98" evidence="5"/>
<dbReference type="UniPathway" id="UPA00219"/>
<dbReference type="PANTHER" id="PTHR21071:SF4">
    <property type="entry name" value="UDP-N-ACETYLENOLPYRUVOYLGLUCOSAMINE REDUCTASE"/>
    <property type="match status" value="1"/>
</dbReference>
<comment type="catalytic activity">
    <reaction evidence="16">
        <text>UDP-N-acetyl-alpha-D-muramate + NADP(+) = UDP-N-acetyl-3-O-(1-carboxyvinyl)-alpha-D-glucosamine + NADPH + H(+)</text>
        <dbReference type="Rhea" id="RHEA:12248"/>
        <dbReference type="ChEBI" id="CHEBI:15378"/>
        <dbReference type="ChEBI" id="CHEBI:57783"/>
        <dbReference type="ChEBI" id="CHEBI:58349"/>
        <dbReference type="ChEBI" id="CHEBI:68483"/>
        <dbReference type="ChEBI" id="CHEBI:70757"/>
        <dbReference type="EC" id="1.3.1.98"/>
    </reaction>
</comment>
<comment type="subcellular location">
    <subcellularLocation>
        <location evidence="3">Cytoplasm</location>
    </subcellularLocation>
</comment>
<name>A0A1W1D5L2_9ZZZZ</name>
<keyword evidence="14" id="KW-0131">Cell cycle</keyword>
<evidence type="ECO:0000256" key="12">
    <source>
        <dbReference type="ARBA" id="ARBA00022984"/>
    </source>
</evidence>
<dbReference type="Gene3D" id="3.90.78.10">
    <property type="entry name" value="UDP-N-acetylenolpyruvoylglucosamine reductase, C-terminal domain"/>
    <property type="match status" value="1"/>
</dbReference>
<dbReference type="InterPro" id="IPR011601">
    <property type="entry name" value="MurB_C"/>
</dbReference>
<dbReference type="NCBIfam" id="TIGR00179">
    <property type="entry name" value="murB"/>
    <property type="match status" value="1"/>
</dbReference>
<evidence type="ECO:0000256" key="2">
    <source>
        <dbReference type="ARBA" id="ARBA00003921"/>
    </source>
</evidence>
<dbReference type="PANTHER" id="PTHR21071">
    <property type="entry name" value="UDP-N-ACETYLENOLPYRUVOYLGLUCOSAMINE REDUCTASE"/>
    <property type="match status" value="1"/>
</dbReference>
<evidence type="ECO:0000256" key="15">
    <source>
        <dbReference type="ARBA" id="ARBA00023316"/>
    </source>
</evidence>
<evidence type="ECO:0000256" key="10">
    <source>
        <dbReference type="ARBA" id="ARBA00022857"/>
    </source>
</evidence>
<sequence length="263" mass="29665">MHSKTIHFQTYSSIRIGPKVDVYIVEDTKDVKDFSIIGGANNLLVGPNPPKLMMLSKKYDYIYIKENKLHIGGATPSGKIASFCKKNNIANFEFLSHLPGKLGGLVFMNAGLKEYEIANHLIDVTLQSGKKQKNEINFQYRKTDINEMIFEATFSLQYGYDQNKVKMFHAMRKNQPSIPSAGSCFKNPPNDYAGRLIEAVGLKGEKVGDMAFSTQHANFLVNYGNGTFEDAIFLIQEAKKRVKEHFNIDLECEIQILEKGLQL</sequence>
<keyword evidence="10" id="KW-0521">NADP</keyword>
<dbReference type="InterPro" id="IPR036318">
    <property type="entry name" value="FAD-bd_PCMH-like_sf"/>
</dbReference>
<organism evidence="18">
    <name type="scientific">hydrothermal vent metagenome</name>
    <dbReference type="NCBI Taxonomy" id="652676"/>
    <lineage>
        <taxon>unclassified sequences</taxon>
        <taxon>metagenomes</taxon>
        <taxon>ecological metagenomes</taxon>
    </lineage>
</organism>
<dbReference type="GO" id="GO:0071555">
    <property type="term" value="P:cell wall organization"/>
    <property type="evidence" value="ECO:0007669"/>
    <property type="project" value="UniProtKB-KW"/>
</dbReference>
<dbReference type="AlphaFoldDB" id="A0A1W1D5L2"/>
<feature type="domain" description="UDP-N-acetylenolpyruvoylglucosamine reductase C-terminal" evidence="17">
    <location>
        <begin position="163"/>
        <end position="257"/>
    </location>
</feature>
<gene>
    <name evidence="18" type="ORF">MNB_SM-3-834</name>
</gene>
<evidence type="ECO:0000256" key="1">
    <source>
        <dbReference type="ARBA" id="ARBA00001974"/>
    </source>
</evidence>
<dbReference type="GO" id="GO:0009252">
    <property type="term" value="P:peptidoglycan biosynthetic process"/>
    <property type="evidence" value="ECO:0007669"/>
    <property type="project" value="UniProtKB-UniPathway"/>
</dbReference>
<comment type="cofactor">
    <cofactor evidence="1">
        <name>FAD</name>
        <dbReference type="ChEBI" id="CHEBI:57692"/>
    </cofactor>
</comment>
<accession>A0A1W1D5L2</accession>
<evidence type="ECO:0000256" key="9">
    <source>
        <dbReference type="ARBA" id="ARBA00022827"/>
    </source>
</evidence>
<dbReference type="GO" id="GO:0051301">
    <property type="term" value="P:cell division"/>
    <property type="evidence" value="ECO:0007669"/>
    <property type="project" value="UniProtKB-KW"/>
</dbReference>
<evidence type="ECO:0000256" key="11">
    <source>
        <dbReference type="ARBA" id="ARBA00022960"/>
    </source>
</evidence>
<reference evidence="18" key="1">
    <citation type="submission" date="2016-10" db="EMBL/GenBank/DDBJ databases">
        <authorList>
            <person name="de Groot N.N."/>
        </authorList>
    </citation>
    <scope>NUCLEOTIDE SEQUENCE</scope>
</reference>
<evidence type="ECO:0000256" key="3">
    <source>
        <dbReference type="ARBA" id="ARBA00004496"/>
    </source>
</evidence>
<protein>
    <recommendedName>
        <fullName evidence="5">UDP-N-acetylmuramate dehydrogenase</fullName>
        <ecNumber evidence="5">1.3.1.98</ecNumber>
    </recommendedName>
</protein>
<dbReference type="GO" id="GO:0008762">
    <property type="term" value="F:UDP-N-acetylmuramate dehydrogenase activity"/>
    <property type="evidence" value="ECO:0007669"/>
    <property type="project" value="UniProtKB-EC"/>
</dbReference>
<evidence type="ECO:0000256" key="16">
    <source>
        <dbReference type="ARBA" id="ARBA00048914"/>
    </source>
</evidence>
<keyword evidence="12" id="KW-0573">Peptidoglycan synthesis</keyword>
<keyword evidence="13 18" id="KW-0560">Oxidoreductase</keyword>
<evidence type="ECO:0000259" key="17">
    <source>
        <dbReference type="Pfam" id="PF02873"/>
    </source>
</evidence>
<dbReference type="InterPro" id="IPR016169">
    <property type="entry name" value="FAD-bd_PCMH_sub2"/>
</dbReference>
<keyword evidence="9" id="KW-0274">FAD</keyword>
<evidence type="ECO:0000256" key="14">
    <source>
        <dbReference type="ARBA" id="ARBA00023306"/>
    </source>
</evidence>
<dbReference type="HAMAP" id="MF_00037">
    <property type="entry name" value="MurB"/>
    <property type="match status" value="1"/>
</dbReference>
<dbReference type="GO" id="GO:0008360">
    <property type="term" value="P:regulation of cell shape"/>
    <property type="evidence" value="ECO:0007669"/>
    <property type="project" value="UniProtKB-KW"/>
</dbReference>
<evidence type="ECO:0000256" key="6">
    <source>
        <dbReference type="ARBA" id="ARBA00022490"/>
    </source>
</evidence>
<dbReference type="SUPFAM" id="SSF56194">
    <property type="entry name" value="Uridine diphospho-N-Acetylenolpyruvylglucosamine reductase, MurB, C-terminal domain"/>
    <property type="match status" value="1"/>
</dbReference>
<dbReference type="EMBL" id="FPHP01000048">
    <property type="protein sequence ID" value="SFV75904.1"/>
    <property type="molecule type" value="Genomic_DNA"/>
</dbReference>
<dbReference type="Gene3D" id="3.30.465.10">
    <property type="match status" value="1"/>
</dbReference>
<dbReference type="InterPro" id="IPR036635">
    <property type="entry name" value="MurB_C_sf"/>
</dbReference>
<evidence type="ECO:0000256" key="4">
    <source>
        <dbReference type="ARBA" id="ARBA00004752"/>
    </source>
</evidence>
<keyword evidence="11" id="KW-0133">Cell shape</keyword>
<comment type="function">
    <text evidence="2">Cell wall formation.</text>
</comment>
<evidence type="ECO:0000256" key="13">
    <source>
        <dbReference type="ARBA" id="ARBA00023002"/>
    </source>
</evidence>
<keyword evidence="15" id="KW-0961">Cell wall biogenesis/degradation</keyword>
<dbReference type="GO" id="GO:0005829">
    <property type="term" value="C:cytosol"/>
    <property type="evidence" value="ECO:0007669"/>
    <property type="project" value="TreeGrafter"/>
</dbReference>